<proteinExistence type="predicted"/>
<organism evidence="1 2">
    <name type="scientific">Bacillus cereus</name>
    <dbReference type="NCBI Taxonomy" id="1396"/>
    <lineage>
        <taxon>Bacteria</taxon>
        <taxon>Bacillati</taxon>
        <taxon>Bacillota</taxon>
        <taxon>Bacilli</taxon>
        <taxon>Bacillales</taxon>
        <taxon>Bacillaceae</taxon>
        <taxon>Bacillus</taxon>
        <taxon>Bacillus cereus group</taxon>
    </lineage>
</organism>
<accession>A0A0G8EP11</accession>
<evidence type="ECO:0000313" key="2">
    <source>
        <dbReference type="Proteomes" id="UP000035214"/>
    </source>
</evidence>
<name>A0A0G8EP11_BACCE</name>
<dbReference type="Proteomes" id="UP000035214">
    <property type="component" value="Unassembled WGS sequence"/>
</dbReference>
<protein>
    <submittedName>
        <fullName evidence="1">Uncharacterized protein</fullName>
    </submittedName>
</protein>
<comment type="caution">
    <text evidence="1">The sequence shown here is derived from an EMBL/GenBank/DDBJ whole genome shotgun (WGS) entry which is preliminary data.</text>
</comment>
<dbReference type="PATRIC" id="fig|1396.428.peg.1556"/>
<dbReference type="AlphaFoldDB" id="A0A0G8EP11"/>
<gene>
    <name evidence="1" type="ORF">B4077_5204</name>
</gene>
<reference evidence="1 2" key="1">
    <citation type="submission" date="2015-04" db="EMBL/GenBank/DDBJ databases">
        <title>Draft Genome Sequences of Eight Spore-Forming Food Isolates of Bacillus cereus Genome sequencing.</title>
        <authorList>
            <person name="Krawcyk A.O."/>
            <person name="de Jong A."/>
            <person name="Eijlander R.T."/>
            <person name="Berendsen E.M."/>
            <person name="Holsappel S."/>
            <person name="Wells-Bennik M."/>
            <person name="Kuipers O.P."/>
        </authorList>
    </citation>
    <scope>NUCLEOTIDE SEQUENCE [LARGE SCALE GENOMIC DNA]</scope>
    <source>
        <strain evidence="1 2">B4077</strain>
    </source>
</reference>
<evidence type="ECO:0000313" key="1">
    <source>
        <dbReference type="EMBL" id="KLA25207.1"/>
    </source>
</evidence>
<sequence length="45" mass="5063">MNKANSVPKYIFEEKIVGTTYILGEIKNSSLFVGDGLFIKSRLLQ</sequence>
<dbReference type="EMBL" id="LCYI01000050">
    <property type="protein sequence ID" value="KLA25207.1"/>
    <property type="molecule type" value="Genomic_DNA"/>
</dbReference>